<accession>A0A9P1INJ9</accession>
<dbReference type="EMBL" id="CANHGI010000004">
    <property type="protein sequence ID" value="CAI5448322.1"/>
    <property type="molecule type" value="Genomic_DNA"/>
</dbReference>
<evidence type="ECO:0000313" key="2">
    <source>
        <dbReference type="EMBL" id="CAI5448322.1"/>
    </source>
</evidence>
<evidence type="ECO:0000313" key="3">
    <source>
        <dbReference type="Proteomes" id="UP001152747"/>
    </source>
</evidence>
<organism evidence="2 3">
    <name type="scientific">Caenorhabditis angaria</name>
    <dbReference type="NCBI Taxonomy" id="860376"/>
    <lineage>
        <taxon>Eukaryota</taxon>
        <taxon>Metazoa</taxon>
        <taxon>Ecdysozoa</taxon>
        <taxon>Nematoda</taxon>
        <taxon>Chromadorea</taxon>
        <taxon>Rhabditida</taxon>
        <taxon>Rhabditina</taxon>
        <taxon>Rhabditomorpha</taxon>
        <taxon>Rhabditoidea</taxon>
        <taxon>Rhabditidae</taxon>
        <taxon>Peloderinae</taxon>
        <taxon>Caenorhabditis</taxon>
    </lineage>
</organism>
<protein>
    <submittedName>
        <fullName evidence="2">Uncharacterized protein</fullName>
    </submittedName>
</protein>
<comment type="caution">
    <text evidence="2">The sequence shown here is derived from an EMBL/GenBank/DDBJ whole genome shotgun (WGS) entry which is preliminary data.</text>
</comment>
<dbReference type="AlphaFoldDB" id="A0A9P1INJ9"/>
<proteinExistence type="predicted"/>
<reference evidence="2" key="1">
    <citation type="submission" date="2022-11" db="EMBL/GenBank/DDBJ databases">
        <authorList>
            <person name="Kikuchi T."/>
        </authorList>
    </citation>
    <scope>NUCLEOTIDE SEQUENCE</scope>
    <source>
        <strain evidence="2">PS1010</strain>
    </source>
</reference>
<keyword evidence="3" id="KW-1185">Reference proteome</keyword>
<sequence length="76" mass="8981">MFSLSILLIFLLFSSASSARNDTLIFEYDVFCGYPNSTLNIELKEYDYLTRNDPFHNFSKQSINSNTFFIHRISRR</sequence>
<evidence type="ECO:0000256" key="1">
    <source>
        <dbReference type="SAM" id="SignalP"/>
    </source>
</evidence>
<dbReference type="Proteomes" id="UP001152747">
    <property type="component" value="Unassembled WGS sequence"/>
</dbReference>
<keyword evidence="1" id="KW-0732">Signal</keyword>
<name>A0A9P1INJ9_9PELO</name>
<gene>
    <name evidence="2" type="ORF">CAMP_LOCUS10959</name>
</gene>
<feature type="chain" id="PRO_5040373766" evidence="1">
    <location>
        <begin position="20"/>
        <end position="76"/>
    </location>
</feature>
<feature type="signal peptide" evidence="1">
    <location>
        <begin position="1"/>
        <end position="19"/>
    </location>
</feature>